<sequence length="54" mass="6361">MFEPSKYCHMTEIRRHNKTTPMNSAHVWGVIAPRFGRTISDLRRDKRCGRELSS</sequence>
<reference evidence="2" key="2">
    <citation type="submission" date="2015-01" db="EMBL/GenBank/DDBJ databases">
        <title>Evolutionary Origins and Diversification of the Mycorrhizal Mutualists.</title>
        <authorList>
            <consortium name="DOE Joint Genome Institute"/>
            <consortium name="Mycorrhizal Genomics Consortium"/>
            <person name="Kohler A."/>
            <person name="Kuo A."/>
            <person name="Nagy L.G."/>
            <person name="Floudas D."/>
            <person name="Copeland A."/>
            <person name="Barry K.W."/>
            <person name="Cichocki N."/>
            <person name="Veneault-Fourrey C."/>
            <person name="LaButti K."/>
            <person name="Lindquist E.A."/>
            <person name="Lipzen A."/>
            <person name="Lundell T."/>
            <person name="Morin E."/>
            <person name="Murat C."/>
            <person name="Riley R."/>
            <person name="Ohm R."/>
            <person name="Sun H."/>
            <person name="Tunlid A."/>
            <person name="Henrissat B."/>
            <person name="Grigoriev I.V."/>
            <person name="Hibbett D.S."/>
            <person name="Martin F."/>
        </authorList>
    </citation>
    <scope>NUCLEOTIDE SEQUENCE [LARGE SCALE GENOMIC DNA]</scope>
    <source>
        <strain evidence="2">F 1598</strain>
    </source>
</reference>
<reference evidence="1 2" key="1">
    <citation type="submission" date="2014-04" db="EMBL/GenBank/DDBJ databases">
        <authorList>
            <consortium name="DOE Joint Genome Institute"/>
            <person name="Kuo A."/>
            <person name="Tarkka M."/>
            <person name="Buscot F."/>
            <person name="Kohler A."/>
            <person name="Nagy L.G."/>
            <person name="Floudas D."/>
            <person name="Copeland A."/>
            <person name="Barry K.W."/>
            <person name="Cichocki N."/>
            <person name="Veneault-Fourrey C."/>
            <person name="LaButti K."/>
            <person name="Lindquist E.A."/>
            <person name="Lipzen A."/>
            <person name="Lundell T."/>
            <person name="Morin E."/>
            <person name="Murat C."/>
            <person name="Sun H."/>
            <person name="Tunlid A."/>
            <person name="Henrissat B."/>
            <person name="Grigoriev I.V."/>
            <person name="Hibbett D.S."/>
            <person name="Martin F."/>
            <person name="Nordberg H.P."/>
            <person name="Cantor M.N."/>
            <person name="Hua S.X."/>
        </authorList>
    </citation>
    <scope>NUCLEOTIDE SEQUENCE [LARGE SCALE GENOMIC DNA]</scope>
    <source>
        <strain evidence="1 2">F 1598</strain>
    </source>
</reference>
<organism evidence="1 2">
    <name type="scientific">Piloderma croceum (strain F 1598)</name>
    <dbReference type="NCBI Taxonomy" id="765440"/>
    <lineage>
        <taxon>Eukaryota</taxon>
        <taxon>Fungi</taxon>
        <taxon>Dikarya</taxon>
        <taxon>Basidiomycota</taxon>
        <taxon>Agaricomycotina</taxon>
        <taxon>Agaricomycetes</taxon>
        <taxon>Agaricomycetidae</taxon>
        <taxon>Atheliales</taxon>
        <taxon>Atheliaceae</taxon>
        <taxon>Piloderma</taxon>
    </lineage>
</organism>
<dbReference type="InParanoid" id="A0A0C3BEF1"/>
<proteinExistence type="predicted"/>
<accession>A0A0C3BEF1</accession>
<name>A0A0C3BEF1_PILCF</name>
<dbReference type="Proteomes" id="UP000054166">
    <property type="component" value="Unassembled WGS sequence"/>
</dbReference>
<dbReference type="AlphaFoldDB" id="A0A0C3BEF1"/>
<evidence type="ECO:0000313" key="2">
    <source>
        <dbReference type="Proteomes" id="UP000054166"/>
    </source>
</evidence>
<evidence type="ECO:0000313" key="1">
    <source>
        <dbReference type="EMBL" id="KIM84683.1"/>
    </source>
</evidence>
<dbReference type="HOGENOM" id="CLU_3051160_0_0_1"/>
<dbReference type="EMBL" id="KN832987">
    <property type="protein sequence ID" value="KIM84683.1"/>
    <property type="molecule type" value="Genomic_DNA"/>
</dbReference>
<gene>
    <name evidence="1" type="ORF">PILCRDRAFT_818281</name>
</gene>
<protein>
    <submittedName>
        <fullName evidence="1">Uncharacterized protein</fullName>
    </submittedName>
</protein>
<keyword evidence="2" id="KW-1185">Reference proteome</keyword>